<keyword evidence="3 7" id="KW-0812">Transmembrane</keyword>
<evidence type="ECO:0000256" key="8">
    <source>
        <dbReference type="SAM" id="SignalP"/>
    </source>
</evidence>
<dbReference type="SUPFAM" id="SSF53187">
    <property type="entry name" value="Zn-dependent exopeptidases"/>
    <property type="match status" value="1"/>
</dbReference>
<dbReference type="Gene3D" id="3.40.630.10">
    <property type="entry name" value="Zn peptidases"/>
    <property type="match status" value="1"/>
</dbReference>
<feature type="transmembrane region" description="Helical" evidence="7">
    <location>
        <begin position="1026"/>
        <end position="1046"/>
    </location>
</feature>
<dbReference type="InterPro" id="IPR003838">
    <property type="entry name" value="ABC3_permease_C"/>
</dbReference>
<gene>
    <name evidence="11" type="ORF">ENS29_12980</name>
</gene>
<evidence type="ECO:0000256" key="3">
    <source>
        <dbReference type="ARBA" id="ARBA00022692"/>
    </source>
</evidence>
<feature type="transmembrane region" description="Helical" evidence="7">
    <location>
        <begin position="900"/>
        <end position="918"/>
    </location>
</feature>
<reference evidence="11" key="1">
    <citation type="journal article" date="2020" name="mSystems">
        <title>Genome- and Community-Level Interaction Insights into Carbon Utilization and Element Cycling Functions of Hydrothermarchaeota in Hydrothermal Sediment.</title>
        <authorList>
            <person name="Zhou Z."/>
            <person name="Liu Y."/>
            <person name="Xu W."/>
            <person name="Pan J."/>
            <person name="Luo Z.H."/>
            <person name="Li M."/>
        </authorList>
    </citation>
    <scope>NUCLEOTIDE SEQUENCE [LARGE SCALE GENOMIC DNA]</scope>
    <source>
        <strain evidence="11">SpSt-477</strain>
    </source>
</reference>
<feature type="transmembrane region" description="Helical" evidence="7">
    <location>
        <begin position="956"/>
        <end position="981"/>
    </location>
</feature>
<dbReference type="GO" id="GO:0022857">
    <property type="term" value="F:transmembrane transporter activity"/>
    <property type="evidence" value="ECO:0007669"/>
    <property type="project" value="TreeGrafter"/>
</dbReference>
<dbReference type="PANTHER" id="PTHR30572">
    <property type="entry name" value="MEMBRANE COMPONENT OF TRANSPORTER-RELATED"/>
    <property type="match status" value="1"/>
</dbReference>
<accession>A0A7C4VR16</accession>
<feature type="transmembrane region" description="Helical" evidence="7">
    <location>
        <begin position="1400"/>
        <end position="1422"/>
    </location>
</feature>
<organism evidence="11">
    <name type="scientific">Desulfatirhabdium butyrativorans</name>
    <dbReference type="NCBI Taxonomy" id="340467"/>
    <lineage>
        <taxon>Bacteria</taxon>
        <taxon>Pseudomonadati</taxon>
        <taxon>Thermodesulfobacteriota</taxon>
        <taxon>Desulfobacteria</taxon>
        <taxon>Desulfobacterales</taxon>
        <taxon>Desulfatirhabdiaceae</taxon>
        <taxon>Desulfatirhabdium</taxon>
    </lineage>
</organism>
<feature type="signal peptide" evidence="8">
    <location>
        <begin position="1"/>
        <end position="27"/>
    </location>
</feature>
<evidence type="ECO:0000256" key="4">
    <source>
        <dbReference type="ARBA" id="ARBA00022989"/>
    </source>
</evidence>
<proteinExistence type="inferred from homology"/>
<keyword evidence="8" id="KW-0732">Signal</keyword>
<dbReference type="InterPro" id="IPR007484">
    <property type="entry name" value="Peptidase_M28"/>
</dbReference>
<keyword evidence="4 7" id="KW-1133">Transmembrane helix</keyword>
<evidence type="ECO:0000259" key="9">
    <source>
        <dbReference type="Pfam" id="PF02687"/>
    </source>
</evidence>
<feature type="transmembrane region" description="Helical" evidence="7">
    <location>
        <begin position="930"/>
        <end position="950"/>
    </location>
</feature>
<comment type="subcellular location">
    <subcellularLocation>
        <location evidence="1">Cell membrane</location>
        <topology evidence="1">Multi-pass membrane protein</topology>
    </subcellularLocation>
</comment>
<dbReference type="GO" id="GO:0005886">
    <property type="term" value="C:plasma membrane"/>
    <property type="evidence" value="ECO:0007669"/>
    <property type="project" value="UniProtKB-SubCell"/>
</dbReference>
<evidence type="ECO:0000259" key="10">
    <source>
        <dbReference type="Pfam" id="PF04389"/>
    </source>
</evidence>
<feature type="domain" description="Peptidase M28" evidence="10">
    <location>
        <begin position="235"/>
        <end position="345"/>
    </location>
</feature>
<protein>
    <submittedName>
        <fullName evidence="11">FtsX-like permease family protein</fullName>
    </submittedName>
</protein>
<name>A0A7C4VR16_9BACT</name>
<dbReference type="PANTHER" id="PTHR30572:SF4">
    <property type="entry name" value="ABC TRANSPORTER PERMEASE YTRF"/>
    <property type="match status" value="1"/>
</dbReference>
<evidence type="ECO:0000256" key="5">
    <source>
        <dbReference type="ARBA" id="ARBA00023136"/>
    </source>
</evidence>
<evidence type="ECO:0000256" key="1">
    <source>
        <dbReference type="ARBA" id="ARBA00004651"/>
    </source>
</evidence>
<evidence type="ECO:0000256" key="7">
    <source>
        <dbReference type="SAM" id="Phobius"/>
    </source>
</evidence>
<dbReference type="SUPFAM" id="SSF82866">
    <property type="entry name" value="Multidrug efflux transporter AcrB transmembrane domain"/>
    <property type="match status" value="1"/>
</dbReference>
<dbReference type="InterPro" id="IPR046450">
    <property type="entry name" value="PA_dom_sf"/>
</dbReference>
<feature type="transmembrane region" description="Helical" evidence="7">
    <location>
        <begin position="1318"/>
        <end position="1338"/>
    </location>
</feature>
<dbReference type="Gene3D" id="3.50.30.30">
    <property type="match status" value="1"/>
</dbReference>
<feature type="chain" id="PRO_5027855275" evidence="8">
    <location>
        <begin position="28"/>
        <end position="1612"/>
    </location>
</feature>
<keyword evidence="2" id="KW-1003">Cell membrane</keyword>
<comment type="similarity">
    <text evidence="6">Belongs to the ABC-4 integral membrane protein family.</text>
</comment>
<keyword evidence="5 7" id="KW-0472">Membrane</keyword>
<dbReference type="Pfam" id="PF02687">
    <property type="entry name" value="FtsX"/>
    <property type="match status" value="1"/>
</dbReference>
<feature type="transmembrane region" description="Helical" evidence="7">
    <location>
        <begin position="1359"/>
        <end position="1380"/>
    </location>
</feature>
<dbReference type="InterPro" id="IPR050250">
    <property type="entry name" value="Macrolide_Exporter_MacB"/>
</dbReference>
<comment type="caution">
    <text evidence="11">The sequence shown here is derived from an EMBL/GenBank/DDBJ whole genome shotgun (WGS) entry which is preliminary data.</text>
</comment>
<dbReference type="Pfam" id="PF04389">
    <property type="entry name" value="Peptidase_M28"/>
    <property type="match status" value="1"/>
</dbReference>
<evidence type="ECO:0000256" key="2">
    <source>
        <dbReference type="ARBA" id="ARBA00022475"/>
    </source>
</evidence>
<dbReference type="EMBL" id="DSUH01000299">
    <property type="protein sequence ID" value="HGU33749.1"/>
    <property type="molecule type" value="Genomic_DNA"/>
</dbReference>
<evidence type="ECO:0000313" key="11">
    <source>
        <dbReference type="EMBL" id="HGU33749.1"/>
    </source>
</evidence>
<sequence>MRQRRRSRTLLLLSFLLAWITAFSGSAGNAGDISDFQADILFFSSLQDRSTGTPGCEKASAYIQTRFEAAGHREIGVHRYALPVMLQEQCRLFIPETARSHPLHAFNGNVITPQAIGPEGLTGPLVYVGRGDLSQMNGKPIDGAILLMHLDSGSAWIQAADLGARAVIYVSDGAGGRFVFEDKIELTPFHFPRFWVTTAEAKSLFGAYEDAPDGIVLPAVTLHNSESWKQVTAENVYCLVPGTDERLSEELVVVEAFYDSTAHVAGLSPGADEACGIATLLELARVLKRTPPARSILLVATSGHSQGLAGMREFIWSVRASPKSLRIEKKAARDMVRDTKKTVASIRRMLESEGDLAAPDDPAEALLVQQAVSEEIKTRVDTISRELMRLRLEGGGSEEAIRRLAEERLKLRQVGWRQGISDMDDAERAVVRSLLPQVLQRQRAVLADAMLRQRIVDSSQDTRSFVNAREVAAVLSLHLSSHGNGFGPFNLGYHYPLKPQINRNAVYHTIDEQMRSDVERLGLTLYQDTLRPERLVSRQGYLPDRPALGGEVSALAGYLGLSLVTVSDVRYRWGTPDDIPGYVDWGFARRQADEVVRLLLSLSEARSLHGEELPQNGFASVRGQAKFIRHGELFPDQPAPGSVILAFQGLTRIHAMVDATGAFSLHGVADKRHVLDKVILEGYRFDPVDGRVLWAVDKEKTGKNAYRIKMDRLNMQTDLVMFGCRQTTLVNLLDPRNFHYMTRIQLLDARREASPLKYWFSRIDTRSSVLTSVFLEPGTRLKVLLSDSIIRKKCILTHADADHPEGVGYRIDDWPTISRTAFRTAEDMWALLEPRIDNLRFHGIVSDQIDRMRVEGKRALAEANGALQARMYDRFLAEATAAWSLAARVYDDVEKTQKDVLFGVLFYIALFVPFAFCLERLVLGLVNIYYRILAFLAILVVLIGVVYWVHPAFRLAYSPVVVILAFFIIGMSAMVTVILFVRFEAEMTRFQKKASSHLSADLSRWKAFAAAFLLGVSNLRRRPIRTALTCITLVILTFTIMSFTTAKSVRLYHRVRVADSAPYLGMMAKVPGWQDLPHISLAVLEAAFGGSDRIVSPRIWLEGQDRTRGLRIPVASRDRVFEAQAAIGLSEQALPPERLSEVLVGGRWLDAGDRQAVLISERMARELGITPGRPQGSSVVIWGMVFDVKGVFSDSAFERWTDLDGEPWTPVIFPREQPEELSEAEMEALESGEAVQSFQSRYTHLPASLTVIFPYRTLMAAGGKLKAVSVQARASAIDDSVMRDLSDRFGLLLLSGGADGVHLYHAADALNYSGVPNILIPMIISVCIVLNTMISSVYERKREIAVYTSVGLAPTHVGFLFIAEAMAFAVLSGVVGYLIAQTSAGVLSKTSLWAGITVNYSSLAGVAAMMLVMVVVVVSALYPARVASQIAIPDVNRSWSLPPAVGNRLEVDLPFLMKYEEHRSIVGFIASYFDAYRDVSHGMFSTGEMGFSAVCATPASMVHRSHRCIGEQCCTSPCIVLNTHVWLAPFDFGIMQDVEIRFCHAPEDPGYLQIHINMIRKSGEVNAWLRINHAFLHGLRKQLLVWRSLGSEDHRRYEQLLESRWLQGTVPG</sequence>
<dbReference type="SUPFAM" id="SSF52025">
    <property type="entry name" value="PA domain"/>
    <property type="match status" value="1"/>
</dbReference>
<feature type="domain" description="ABC3 transporter permease C-terminal" evidence="9">
    <location>
        <begin position="1321"/>
        <end position="1429"/>
    </location>
</feature>
<evidence type="ECO:0000256" key="6">
    <source>
        <dbReference type="ARBA" id="ARBA00038076"/>
    </source>
</evidence>